<proteinExistence type="inferred from homology"/>
<keyword evidence="8" id="KW-0997">Cell inner membrane</keyword>
<dbReference type="InterPro" id="IPR011701">
    <property type="entry name" value="MFS"/>
</dbReference>
<keyword evidence="5 8" id="KW-0812">Transmembrane</keyword>
<comment type="similarity">
    <text evidence="2 8">Belongs to the major facilitator superfamily. Bcr/CmlA family.</text>
</comment>
<keyword evidence="7 8" id="KW-0472">Membrane</keyword>
<dbReference type="GO" id="GO:0015385">
    <property type="term" value="F:sodium:proton antiporter activity"/>
    <property type="evidence" value="ECO:0007669"/>
    <property type="project" value="TreeGrafter"/>
</dbReference>
<dbReference type="PROSITE" id="PS50850">
    <property type="entry name" value="MFS"/>
    <property type="match status" value="1"/>
</dbReference>
<evidence type="ECO:0000256" key="2">
    <source>
        <dbReference type="ARBA" id="ARBA00006236"/>
    </source>
</evidence>
<dbReference type="OrthoDB" id="9812221at2"/>
<feature type="transmembrane region" description="Helical" evidence="8">
    <location>
        <begin position="86"/>
        <end position="107"/>
    </location>
</feature>
<dbReference type="Gene3D" id="1.20.1720.10">
    <property type="entry name" value="Multidrug resistance protein D"/>
    <property type="match status" value="1"/>
</dbReference>
<dbReference type="GO" id="GO:0042910">
    <property type="term" value="F:xenobiotic transmembrane transporter activity"/>
    <property type="evidence" value="ECO:0007669"/>
    <property type="project" value="InterPro"/>
</dbReference>
<feature type="transmembrane region" description="Helical" evidence="8">
    <location>
        <begin position="119"/>
        <end position="141"/>
    </location>
</feature>
<feature type="domain" description="Major facilitator superfamily (MFS) profile" evidence="9">
    <location>
        <begin position="1"/>
        <end position="380"/>
    </location>
</feature>
<comment type="caution">
    <text evidence="8">Lacks conserved residue(s) required for the propagation of feature annotation.</text>
</comment>
<dbReference type="EMBL" id="MPRL01000057">
    <property type="protein sequence ID" value="OOZ39225.1"/>
    <property type="molecule type" value="Genomic_DNA"/>
</dbReference>
<keyword evidence="6 8" id="KW-1133">Transmembrane helix</keyword>
<sequence length="388" mass="41848">MLAMLAPFTIDTYLPSFPSIASEFGASDLQLQQTLSLYLLAFAVSTLIYGPLSDGFGRRGVVLLALLVYVASSVGAALVVDIDQLIVMRILQGLSASAGLVVGRAMVRDLYHGHEAHRVMAMVMMLFAIAPAVAPLVGGLLQSWLGWRSVFLFLALLGALVTLLFYLGIRETLPRDKRHSIHPLKVGRLYLNAFVSPRFMGLTIAFSLMFGGFFLYVAGAPVVIFEHLGLKSNDFWLLFIPLVSGMAVGSMLSRRMAGRIAPEWMLAAGFLIMVVAGLLNVAQSLWLETTPLTVIAPLTLYTFGVALVIPILTVMGLDCFPKNRGMASAMQGFLQMSYGALVAGALVPLFAHALTSLAMAMLLQCVVATLIWLAVESFTEAPVEEDVS</sequence>
<organism evidence="10 11">
    <name type="scientific">Solemya pervernicosa gill symbiont</name>
    <dbReference type="NCBI Taxonomy" id="642797"/>
    <lineage>
        <taxon>Bacteria</taxon>
        <taxon>Pseudomonadati</taxon>
        <taxon>Pseudomonadota</taxon>
        <taxon>Gammaproteobacteria</taxon>
        <taxon>sulfur-oxidizing symbionts</taxon>
    </lineage>
</organism>
<evidence type="ECO:0000313" key="11">
    <source>
        <dbReference type="Proteomes" id="UP000191110"/>
    </source>
</evidence>
<feature type="transmembrane region" description="Helical" evidence="8">
    <location>
        <begin position="235"/>
        <end position="252"/>
    </location>
</feature>
<dbReference type="PANTHER" id="PTHR23502">
    <property type="entry name" value="MAJOR FACILITATOR SUPERFAMILY"/>
    <property type="match status" value="1"/>
</dbReference>
<dbReference type="Proteomes" id="UP000191110">
    <property type="component" value="Unassembled WGS sequence"/>
</dbReference>
<name>A0A1T2L2A5_9GAMM</name>
<feature type="transmembrane region" description="Helical" evidence="8">
    <location>
        <begin position="189"/>
        <end position="215"/>
    </location>
</feature>
<dbReference type="GO" id="GO:0005886">
    <property type="term" value="C:plasma membrane"/>
    <property type="evidence" value="ECO:0007669"/>
    <property type="project" value="UniProtKB-SubCell"/>
</dbReference>
<keyword evidence="4" id="KW-1003">Cell membrane</keyword>
<evidence type="ECO:0000256" key="1">
    <source>
        <dbReference type="ARBA" id="ARBA00004651"/>
    </source>
</evidence>
<feature type="transmembrane region" description="Helical" evidence="8">
    <location>
        <begin position="332"/>
        <end position="351"/>
    </location>
</feature>
<evidence type="ECO:0000256" key="7">
    <source>
        <dbReference type="ARBA" id="ARBA00023136"/>
    </source>
</evidence>
<dbReference type="Pfam" id="PF07690">
    <property type="entry name" value="MFS_1"/>
    <property type="match status" value="1"/>
</dbReference>
<dbReference type="CDD" id="cd17320">
    <property type="entry name" value="MFS_MdfA_MDR_like"/>
    <property type="match status" value="1"/>
</dbReference>
<feature type="transmembrane region" description="Helical" evidence="8">
    <location>
        <begin position="31"/>
        <end position="49"/>
    </location>
</feature>
<evidence type="ECO:0000256" key="5">
    <source>
        <dbReference type="ARBA" id="ARBA00022692"/>
    </source>
</evidence>
<evidence type="ECO:0000313" key="10">
    <source>
        <dbReference type="EMBL" id="OOZ39225.1"/>
    </source>
</evidence>
<feature type="transmembrane region" description="Helical" evidence="8">
    <location>
        <begin position="61"/>
        <end position="80"/>
    </location>
</feature>
<feature type="transmembrane region" description="Helical" evidence="8">
    <location>
        <begin position="298"/>
        <end position="320"/>
    </location>
</feature>
<dbReference type="InterPro" id="IPR004812">
    <property type="entry name" value="Efflux_drug-R_Bcr/CmlA"/>
</dbReference>
<evidence type="ECO:0000256" key="4">
    <source>
        <dbReference type="ARBA" id="ARBA00022475"/>
    </source>
</evidence>
<dbReference type="PANTHER" id="PTHR23502:SF132">
    <property type="entry name" value="POLYAMINE TRANSPORTER 2-RELATED"/>
    <property type="match status" value="1"/>
</dbReference>
<evidence type="ECO:0000256" key="8">
    <source>
        <dbReference type="RuleBase" id="RU365088"/>
    </source>
</evidence>
<accession>A0A1T2L2A5</accession>
<dbReference type="NCBIfam" id="TIGR00710">
    <property type="entry name" value="efflux_Bcr_CflA"/>
    <property type="match status" value="1"/>
</dbReference>
<keyword evidence="3 8" id="KW-0813">Transport</keyword>
<evidence type="ECO:0000259" key="9">
    <source>
        <dbReference type="PROSITE" id="PS50850"/>
    </source>
</evidence>
<feature type="transmembrane region" description="Helical" evidence="8">
    <location>
        <begin position="264"/>
        <end position="286"/>
    </location>
</feature>
<comment type="subcellular location">
    <subcellularLocation>
        <location evidence="8">Cell inner membrane</location>
        <topology evidence="8">Multi-pass membrane protein</topology>
    </subcellularLocation>
    <subcellularLocation>
        <location evidence="1">Cell membrane</location>
        <topology evidence="1">Multi-pass membrane protein</topology>
    </subcellularLocation>
</comment>
<dbReference type="GO" id="GO:1990961">
    <property type="term" value="P:xenobiotic detoxification by transmembrane export across the plasma membrane"/>
    <property type="evidence" value="ECO:0007669"/>
    <property type="project" value="InterPro"/>
</dbReference>
<feature type="transmembrane region" description="Helical" evidence="8">
    <location>
        <begin position="357"/>
        <end position="375"/>
    </location>
</feature>
<protein>
    <recommendedName>
        <fullName evidence="8">Bcr/CflA family efflux transporter</fullName>
    </recommendedName>
</protein>
<evidence type="ECO:0000256" key="3">
    <source>
        <dbReference type="ARBA" id="ARBA00022448"/>
    </source>
</evidence>
<dbReference type="InterPro" id="IPR036259">
    <property type="entry name" value="MFS_trans_sf"/>
</dbReference>
<dbReference type="AlphaFoldDB" id="A0A1T2L2A5"/>
<evidence type="ECO:0000256" key="6">
    <source>
        <dbReference type="ARBA" id="ARBA00022989"/>
    </source>
</evidence>
<reference evidence="10 11" key="1">
    <citation type="submission" date="2016-11" db="EMBL/GenBank/DDBJ databases">
        <title>Mixed transmission modes and dynamic genome evolution in an obligate animal-bacterial symbiosis.</title>
        <authorList>
            <person name="Russell S.L."/>
            <person name="Corbett-Detig R.B."/>
            <person name="Cavanaugh C.M."/>
        </authorList>
    </citation>
    <scope>NUCLEOTIDE SEQUENCE [LARGE SCALE GENOMIC DNA]</scope>
    <source>
        <strain evidence="10">Sveles-Q1</strain>
    </source>
</reference>
<comment type="caution">
    <text evidence="10">The sequence shown here is derived from an EMBL/GenBank/DDBJ whole genome shotgun (WGS) entry which is preliminary data.</text>
</comment>
<gene>
    <name evidence="10" type="ORF">BOW53_12490</name>
</gene>
<feature type="transmembrane region" description="Helical" evidence="8">
    <location>
        <begin position="147"/>
        <end position="169"/>
    </location>
</feature>
<keyword evidence="11" id="KW-1185">Reference proteome</keyword>
<dbReference type="InterPro" id="IPR020846">
    <property type="entry name" value="MFS_dom"/>
</dbReference>
<dbReference type="SUPFAM" id="SSF103473">
    <property type="entry name" value="MFS general substrate transporter"/>
    <property type="match status" value="1"/>
</dbReference>